<dbReference type="SUPFAM" id="SSF54695">
    <property type="entry name" value="POZ domain"/>
    <property type="match status" value="1"/>
</dbReference>
<dbReference type="InterPro" id="IPR000210">
    <property type="entry name" value="BTB/POZ_dom"/>
</dbReference>
<comment type="pathway">
    <text evidence="1">Protein modification; protein ubiquitination.</text>
</comment>
<accession>A0A1Y1IJL4</accession>
<evidence type="ECO:0000313" key="5">
    <source>
        <dbReference type="Proteomes" id="UP000054558"/>
    </source>
</evidence>
<evidence type="ECO:0000256" key="2">
    <source>
        <dbReference type="SAM" id="MobiDB-lite"/>
    </source>
</evidence>
<keyword evidence="5" id="KW-1185">Reference proteome</keyword>
<feature type="domain" description="BTB" evidence="3">
    <location>
        <begin position="222"/>
        <end position="283"/>
    </location>
</feature>
<name>A0A1Y1IJL4_KLENI</name>
<evidence type="ECO:0000259" key="3">
    <source>
        <dbReference type="PROSITE" id="PS50097"/>
    </source>
</evidence>
<evidence type="ECO:0000256" key="1">
    <source>
        <dbReference type="ARBA" id="ARBA00004906"/>
    </source>
</evidence>
<dbReference type="AlphaFoldDB" id="A0A1Y1IJL4"/>
<feature type="compositionally biased region" description="Basic and acidic residues" evidence="2">
    <location>
        <begin position="63"/>
        <end position="78"/>
    </location>
</feature>
<sequence>MEKDTKKEKAATPELSSSSLKEDGHFFDFVPFYKQPQFCDRTIRLEILDDSPSGNRGGAEASRPARENTAKGNDKAEGLDGGEIDPGNAADESTETHCSQEELPATEEGRVSGRKRAREEGDEPGRDTRSELAGEDAGSASERLDEKSKGAQAADGSDKGLVSNVAGRTGEAEKSGDEIDAGLQRAENPEVAEERSKQEAASSSGAVDKDGPESSRGAEGPEEIPISSIVVAAKSRVLRAMLSSDMREGQKDAAIVVKVTRQEKRAFKEMIDFFYNGTLSKRLLDEDSSTPELIATLLLGDKFEAHSFMGAVLDVLQDKVEDGEDADLETIALHIPELLHQRTEVRELVESAGEALVASFRNVSNWRVSFRFYALGESAIEFLLRSEELEGGDEVDVLDGAQIWVQQQFDAPEERAEAFRRLAPFVRFGCIKGEVLERLFDSPEMQSPEVQKLLQKALVYQAYSDPKKLTSISEFSRVREGFRKDTIELFFNFVLGERGFKVLSPWTEWNGRKWSLAIEKVQTRVPPTLGINLVRGPKSGSQSNEADIIQTQFFAKSWPSGYWSLLKSGVWTYAKEETEGKGSCNIFKKSWQELKASEFVGCTNEIIFRVVAKRLIEDSDSE</sequence>
<organism evidence="4 5">
    <name type="scientific">Klebsormidium nitens</name>
    <name type="common">Green alga</name>
    <name type="synonym">Ulothrix nitens</name>
    <dbReference type="NCBI Taxonomy" id="105231"/>
    <lineage>
        <taxon>Eukaryota</taxon>
        <taxon>Viridiplantae</taxon>
        <taxon>Streptophyta</taxon>
        <taxon>Klebsormidiophyceae</taxon>
        <taxon>Klebsormidiales</taxon>
        <taxon>Klebsormidiaceae</taxon>
        <taxon>Klebsormidium</taxon>
    </lineage>
</organism>
<proteinExistence type="predicted"/>
<dbReference type="InterPro" id="IPR011333">
    <property type="entry name" value="SKP1/BTB/POZ_sf"/>
</dbReference>
<dbReference type="Pfam" id="PF00651">
    <property type="entry name" value="BTB"/>
    <property type="match status" value="1"/>
</dbReference>
<dbReference type="Gene3D" id="3.30.710.10">
    <property type="entry name" value="Potassium Channel Kv1.1, Chain A"/>
    <property type="match status" value="1"/>
</dbReference>
<dbReference type="EMBL" id="DF237367">
    <property type="protein sequence ID" value="GAQ88328.1"/>
    <property type="molecule type" value="Genomic_DNA"/>
</dbReference>
<feature type="region of interest" description="Disordered" evidence="2">
    <location>
        <begin position="1"/>
        <end position="23"/>
    </location>
</feature>
<dbReference type="CDD" id="cd18186">
    <property type="entry name" value="BTB_POZ_ZBTB_KLHL-like"/>
    <property type="match status" value="1"/>
</dbReference>
<evidence type="ECO:0000313" key="4">
    <source>
        <dbReference type="EMBL" id="GAQ88328.1"/>
    </source>
</evidence>
<gene>
    <name evidence="4" type="ORF">KFL_004180140</name>
</gene>
<reference evidence="4 5" key="1">
    <citation type="journal article" date="2014" name="Nat. Commun.">
        <title>Klebsormidium flaccidum genome reveals primary factors for plant terrestrial adaptation.</title>
        <authorList>
            <person name="Hori K."/>
            <person name="Maruyama F."/>
            <person name="Fujisawa T."/>
            <person name="Togashi T."/>
            <person name="Yamamoto N."/>
            <person name="Seo M."/>
            <person name="Sato S."/>
            <person name="Yamada T."/>
            <person name="Mori H."/>
            <person name="Tajima N."/>
            <person name="Moriyama T."/>
            <person name="Ikeuchi M."/>
            <person name="Watanabe M."/>
            <person name="Wada H."/>
            <person name="Kobayashi K."/>
            <person name="Saito M."/>
            <person name="Masuda T."/>
            <person name="Sasaki-Sekimoto Y."/>
            <person name="Mashiguchi K."/>
            <person name="Awai K."/>
            <person name="Shimojima M."/>
            <person name="Masuda S."/>
            <person name="Iwai M."/>
            <person name="Nobusawa T."/>
            <person name="Narise T."/>
            <person name="Kondo S."/>
            <person name="Saito H."/>
            <person name="Sato R."/>
            <person name="Murakawa M."/>
            <person name="Ihara Y."/>
            <person name="Oshima-Yamada Y."/>
            <person name="Ohtaka K."/>
            <person name="Satoh M."/>
            <person name="Sonobe K."/>
            <person name="Ishii M."/>
            <person name="Ohtani R."/>
            <person name="Kanamori-Sato M."/>
            <person name="Honoki R."/>
            <person name="Miyazaki D."/>
            <person name="Mochizuki H."/>
            <person name="Umetsu J."/>
            <person name="Higashi K."/>
            <person name="Shibata D."/>
            <person name="Kamiya Y."/>
            <person name="Sato N."/>
            <person name="Nakamura Y."/>
            <person name="Tabata S."/>
            <person name="Ida S."/>
            <person name="Kurokawa K."/>
            <person name="Ohta H."/>
        </authorList>
    </citation>
    <scope>NUCLEOTIDE SEQUENCE [LARGE SCALE GENOMIC DNA]</scope>
    <source>
        <strain evidence="4 5">NIES-2285</strain>
    </source>
</reference>
<feature type="compositionally biased region" description="Basic and acidic residues" evidence="2">
    <location>
        <begin position="107"/>
        <end position="132"/>
    </location>
</feature>
<dbReference type="PROSITE" id="PS50097">
    <property type="entry name" value="BTB"/>
    <property type="match status" value="1"/>
</dbReference>
<dbReference type="PANTHER" id="PTHR46336:SF3">
    <property type="entry name" value="BTB_POZ DOMAIN-CONTAINING PROTEIN POB1"/>
    <property type="match status" value="1"/>
</dbReference>
<protein>
    <recommendedName>
        <fullName evidence="3">BTB domain-containing protein</fullName>
    </recommendedName>
</protein>
<dbReference type="Proteomes" id="UP000054558">
    <property type="component" value="Unassembled WGS sequence"/>
</dbReference>
<dbReference type="InterPro" id="IPR045890">
    <property type="entry name" value="POB1-like"/>
</dbReference>
<feature type="compositionally biased region" description="Basic and acidic residues" evidence="2">
    <location>
        <begin position="1"/>
        <end position="11"/>
    </location>
</feature>
<dbReference type="PANTHER" id="PTHR46336">
    <property type="entry name" value="OS02G0260700 PROTEIN"/>
    <property type="match status" value="1"/>
</dbReference>
<feature type="region of interest" description="Disordered" evidence="2">
    <location>
        <begin position="46"/>
        <end position="223"/>
    </location>
</feature>
<dbReference type="Gene3D" id="1.25.40.420">
    <property type="match status" value="1"/>
</dbReference>